<evidence type="ECO:0000313" key="1">
    <source>
        <dbReference type="EMBL" id="QLH83090.1"/>
    </source>
</evidence>
<dbReference type="KEGG" id="hpel:HZS54_16310"/>
<dbReference type="EMBL" id="CP058909">
    <property type="protein sequence ID" value="QLH83090.1"/>
    <property type="molecule type" value="Genomic_DNA"/>
</dbReference>
<gene>
    <name evidence="1" type="ORF">HZS54_16310</name>
</gene>
<reference evidence="1 2" key="1">
    <citation type="submission" date="2020-07" db="EMBL/GenBank/DDBJ databases">
        <title>Halosimplex litoreum sp. nov. and Halosimplex rubrum sp. nov., isolated from different salt environments.</title>
        <authorList>
            <person name="Cui H."/>
        </authorList>
    </citation>
    <scope>NUCLEOTIDE SEQUENCE [LARGE SCALE GENOMIC DNA]</scope>
    <source>
        <strain evidence="1 2">R2</strain>
    </source>
</reference>
<accession>A0A7D5TAU3</accession>
<dbReference type="PROSITE" id="PS51257">
    <property type="entry name" value="PROKAR_LIPOPROTEIN"/>
    <property type="match status" value="1"/>
</dbReference>
<dbReference type="GeneID" id="56084185"/>
<dbReference type="AlphaFoldDB" id="A0A7D5TAU3"/>
<organism evidence="1 2">
    <name type="scientific">Halosimplex pelagicum</name>
    <dbReference type="NCBI Taxonomy" id="869886"/>
    <lineage>
        <taxon>Archaea</taxon>
        <taxon>Methanobacteriati</taxon>
        <taxon>Methanobacteriota</taxon>
        <taxon>Stenosarchaea group</taxon>
        <taxon>Halobacteria</taxon>
        <taxon>Halobacteriales</taxon>
        <taxon>Haloarculaceae</taxon>
        <taxon>Halosimplex</taxon>
    </lineage>
</organism>
<evidence type="ECO:0000313" key="2">
    <source>
        <dbReference type="Proteomes" id="UP000509346"/>
    </source>
</evidence>
<dbReference type="Proteomes" id="UP000509346">
    <property type="component" value="Chromosome"/>
</dbReference>
<keyword evidence="2" id="KW-1185">Reference proteome</keyword>
<proteinExistence type="predicted"/>
<protein>
    <submittedName>
        <fullName evidence="1">Uncharacterized protein</fullName>
    </submittedName>
</protein>
<dbReference type="RefSeq" id="WP_179918147.1">
    <property type="nucleotide sequence ID" value="NZ_CP058909.1"/>
</dbReference>
<name>A0A7D5TAU3_9EURY</name>
<sequence length="150" mass="16236">MAVTRRGLLRGTFVVGATGLAGCDAQRDADDTFEGLARVEFANYDTAAHTLDVTISKGSDGGEVVERTVTLAPATVRTDGERTPTEEWVSDVPEQTGTYRVKWSMDDGARETRLTEDIQGCMVIRVEITKDRKVTVSLDGTVDCYGQEAG</sequence>